<dbReference type="Proteomes" id="UP000007435">
    <property type="component" value="Chromosome"/>
</dbReference>
<dbReference type="AlphaFoldDB" id="E4RQ97"/>
<organism evidence="1 2">
    <name type="scientific">Leadbetterella byssophila (strain DSM 17132 / JCM 16389 / KACC 11308 / NBRC 106382 / 4M15)</name>
    <dbReference type="NCBI Taxonomy" id="649349"/>
    <lineage>
        <taxon>Bacteria</taxon>
        <taxon>Pseudomonadati</taxon>
        <taxon>Bacteroidota</taxon>
        <taxon>Cytophagia</taxon>
        <taxon>Cytophagales</taxon>
        <taxon>Leadbetterellaceae</taxon>
        <taxon>Leadbetterella</taxon>
    </lineage>
</organism>
<dbReference type="RefSeq" id="WP_013408521.1">
    <property type="nucleotide sequence ID" value="NC_014655.1"/>
</dbReference>
<name>E4RQ97_LEAB4</name>
<dbReference type="EMBL" id="CP002305">
    <property type="protein sequence ID" value="ADQ17472.1"/>
    <property type="molecule type" value="Genomic_DNA"/>
</dbReference>
<evidence type="ECO:0000313" key="2">
    <source>
        <dbReference type="Proteomes" id="UP000007435"/>
    </source>
</evidence>
<sequence length="187" mass="22565">MKKLLLLSLIPLLSSCFTSKVRKSEEYYFINEGSIKDLLKNYDKMYQKQPFALGFSDRRFSYYTLIMYTDTVRYIYNSKLKRELVFEEMMKSPLQNEELTQLAQQIKELECLWIDKSELYLEGRKIPATFLSFKSLLFHRPFEENKYYILAFLDSPLPKTTTTRRLRKYGYHEVGHNVYFTISNRFR</sequence>
<protein>
    <recommendedName>
        <fullName evidence="3">Lipoprotein</fullName>
    </recommendedName>
</protein>
<dbReference type="eggNOG" id="ENOG50346JP">
    <property type="taxonomic scope" value="Bacteria"/>
</dbReference>
<reference key="1">
    <citation type="submission" date="2010-11" db="EMBL/GenBank/DDBJ databases">
        <title>The complete genome of Leadbetterella byssophila DSM 17132.</title>
        <authorList>
            <consortium name="US DOE Joint Genome Institute (JGI-PGF)"/>
            <person name="Lucas S."/>
            <person name="Copeland A."/>
            <person name="Lapidus A."/>
            <person name="Glavina del Rio T."/>
            <person name="Dalin E."/>
            <person name="Tice H."/>
            <person name="Bruce D."/>
            <person name="Goodwin L."/>
            <person name="Pitluck S."/>
            <person name="Kyrpides N."/>
            <person name="Mavromatis K."/>
            <person name="Ivanova N."/>
            <person name="Teshima H."/>
            <person name="Brettin T."/>
            <person name="Detter J.C."/>
            <person name="Han C."/>
            <person name="Tapia R."/>
            <person name="Land M."/>
            <person name="Hauser L."/>
            <person name="Markowitz V."/>
            <person name="Cheng J.-F."/>
            <person name="Hugenholtz P."/>
            <person name="Woyke T."/>
            <person name="Wu D."/>
            <person name="Tindall B."/>
            <person name="Pomrenke H.G."/>
            <person name="Brambilla E."/>
            <person name="Klenk H.-P."/>
            <person name="Eisen J.A."/>
        </authorList>
    </citation>
    <scope>NUCLEOTIDE SEQUENCE [LARGE SCALE GENOMIC DNA]</scope>
    <source>
        <strain>DSM 17132</strain>
    </source>
</reference>
<evidence type="ECO:0000313" key="1">
    <source>
        <dbReference type="EMBL" id="ADQ17472.1"/>
    </source>
</evidence>
<accession>E4RQ97</accession>
<dbReference type="STRING" id="649349.Lbys_1765"/>
<dbReference type="PROSITE" id="PS51257">
    <property type="entry name" value="PROKAR_LIPOPROTEIN"/>
    <property type="match status" value="1"/>
</dbReference>
<dbReference type="HOGENOM" id="CLU_1446002_0_0_10"/>
<reference evidence="1 2" key="2">
    <citation type="journal article" date="2011" name="Stand. Genomic Sci.">
        <title>Complete genome sequence of Leadbetterella byssophila type strain (4M15).</title>
        <authorList>
            <person name="Abt B."/>
            <person name="Teshima H."/>
            <person name="Lucas S."/>
            <person name="Lapidus A."/>
            <person name="Del Rio T.G."/>
            <person name="Nolan M."/>
            <person name="Tice H."/>
            <person name="Cheng J.F."/>
            <person name="Pitluck S."/>
            <person name="Liolios K."/>
            <person name="Pagani I."/>
            <person name="Ivanova N."/>
            <person name="Mavromatis K."/>
            <person name="Pati A."/>
            <person name="Tapia R."/>
            <person name="Han C."/>
            <person name="Goodwin L."/>
            <person name="Chen A."/>
            <person name="Palaniappan K."/>
            <person name="Land M."/>
            <person name="Hauser L."/>
            <person name="Chang Y.J."/>
            <person name="Jeffries C.D."/>
            <person name="Rohde M."/>
            <person name="Goker M."/>
            <person name="Tindall B.J."/>
            <person name="Detter J.C."/>
            <person name="Woyke T."/>
            <person name="Bristow J."/>
            <person name="Eisen J.A."/>
            <person name="Markowitz V."/>
            <person name="Hugenholtz P."/>
            <person name="Klenk H.P."/>
            <person name="Kyrpides N.C."/>
        </authorList>
    </citation>
    <scope>NUCLEOTIDE SEQUENCE [LARGE SCALE GENOMIC DNA]</scope>
    <source>
        <strain evidence="2">DSM 17132 / JCM 16389 / KACC 11308 / NBRC 106382 / 4M15</strain>
    </source>
</reference>
<dbReference type="KEGG" id="lby:Lbys_1765"/>
<evidence type="ECO:0008006" key="3">
    <source>
        <dbReference type="Google" id="ProtNLM"/>
    </source>
</evidence>
<proteinExistence type="predicted"/>
<keyword evidence="2" id="KW-1185">Reference proteome</keyword>
<gene>
    <name evidence="1" type="ordered locus">Lbys_1765</name>
</gene>